<dbReference type="RefSeq" id="WP_080797962.1">
    <property type="nucleotide sequence ID" value="NZ_LT828540.1"/>
</dbReference>
<proteinExistence type="predicted"/>
<sequence length="62" mass="7131">MMHFVGAAVGVVAICCCKITRTRREYEEQIELDNTVTKDFEKKNNQVHAKKIEAEKNGRFTT</sequence>
<gene>
    <name evidence="1" type="ORF">MTBBW1_60035</name>
</gene>
<evidence type="ECO:0000313" key="1">
    <source>
        <dbReference type="EMBL" id="SLM32135.1"/>
    </source>
</evidence>
<evidence type="ECO:0000313" key="2">
    <source>
        <dbReference type="Proteomes" id="UP000191931"/>
    </source>
</evidence>
<dbReference type="Proteomes" id="UP000191931">
    <property type="component" value="Unassembled WGS sequence"/>
</dbReference>
<accession>A0A1W1HI93</accession>
<dbReference type="EMBL" id="FWEV01000303">
    <property type="protein sequence ID" value="SLM32135.1"/>
    <property type="molecule type" value="Genomic_DNA"/>
</dbReference>
<keyword evidence="2" id="KW-1185">Reference proteome</keyword>
<reference evidence="1 2" key="1">
    <citation type="submission" date="2017-03" db="EMBL/GenBank/DDBJ databases">
        <authorList>
            <person name="Afonso C.L."/>
            <person name="Miller P.J."/>
            <person name="Scott M.A."/>
            <person name="Spackman E."/>
            <person name="Goraichik I."/>
            <person name="Dimitrov K.M."/>
            <person name="Suarez D.L."/>
            <person name="Swayne D.E."/>
        </authorList>
    </citation>
    <scope>NUCLEOTIDE SEQUENCE [LARGE SCALE GENOMIC DNA]</scope>
    <source>
        <strain evidence="1">PRJEB14757</strain>
    </source>
</reference>
<dbReference type="AlphaFoldDB" id="A0A1W1HI93"/>
<name>A0A1W1HI93_9BACT</name>
<protein>
    <submittedName>
        <fullName evidence="1">Uncharacterized protein</fullName>
    </submittedName>
</protein>
<organism evidence="1 2">
    <name type="scientific">Desulfamplus magnetovallimortis</name>
    <dbReference type="NCBI Taxonomy" id="1246637"/>
    <lineage>
        <taxon>Bacteria</taxon>
        <taxon>Pseudomonadati</taxon>
        <taxon>Thermodesulfobacteriota</taxon>
        <taxon>Desulfobacteria</taxon>
        <taxon>Desulfobacterales</taxon>
        <taxon>Desulfobacteraceae</taxon>
        <taxon>Desulfamplus</taxon>
    </lineage>
</organism>